<dbReference type="GO" id="GO:0005886">
    <property type="term" value="C:plasma membrane"/>
    <property type="evidence" value="ECO:0007669"/>
    <property type="project" value="TreeGrafter"/>
</dbReference>
<keyword evidence="7" id="KW-1185">Reference proteome</keyword>
<evidence type="ECO:0000256" key="4">
    <source>
        <dbReference type="ARBA" id="ARBA00023136"/>
    </source>
</evidence>
<feature type="transmembrane region" description="Helical" evidence="5">
    <location>
        <begin position="180"/>
        <end position="199"/>
    </location>
</feature>
<dbReference type="OrthoDB" id="440553at2759"/>
<dbReference type="AlphaFoldDB" id="A0A0B7N019"/>
<dbReference type="PANTHER" id="PTHR23502">
    <property type="entry name" value="MAJOR FACILITATOR SUPERFAMILY"/>
    <property type="match status" value="1"/>
</dbReference>
<organism evidence="6 7">
    <name type="scientific">Parasitella parasitica</name>
    <dbReference type="NCBI Taxonomy" id="35722"/>
    <lineage>
        <taxon>Eukaryota</taxon>
        <taxon>Fungi</taxon>
        <taxon>Fungi incertae sedis</taxon>
        <taxon>Mucoromycota</taxon>
        <taxon>Mucoromycotina</taxon>
        <taxon>Mucoromycetes</taxon>
        <taxon>Mucorales</taxon>
        <taxon>Mucorineae</taxon>
        <taxon>Mucoraceae</taxon>
        <taxon>Parasitella</taxon>
    </lineage>
</organism>
<dbReference type="InterPro" id="IPR011701">
    <property type="entry name" value="MFS"/>
</dbReference>
<reference evidence="6 7" key="1">
    <citation type="submission" date="2014-09" db="EMBL/GenBank/DDBJ databases">
        <authorList>
            <person name="Ellenberger Sabrina"/>
        </authorList>
    </citation>
    <scope>NUCLEOTIDE SEQUENCE [LARGE SCALE GENOMIC DNA]</scope>
    <source>
        <strain evidence="6 7">CBS 412.66</strain>
    </source>
</reference>
<feature type="transmembrane region" description="Helical" evidence="5">
    <location>
        <begin position="294"/>
        <end position="316"/>
    </location>
</feature>
<dbReference type="SUPFAM" id="SSF103473">
    <property type="entry name" value="MFS general substrate transporter"/>
    <property type="match status" value="1"/>
</dbReference>
<keyword evidence="4 5" id="KW-0472">Membrane</keyword>
<dbReference type="EMBL" id="LN719964">
    <property type="protein sequence ID" value="CEP08708.1"/>
    <property type="molecule type" value="Genomic_DNA"/>
</dbReference>
<keyword evidence="2 5" id="KW-0812">Transmembrane</keyword>
<evidence type="ECO:0000256" key="3">
    <source>
        <dbReference type="ARBA" id="ARBA00022989"/>
    </source>
</evidence>
<feature type="transmembrane region" description="Helical" evidence="5">
    <location>
        <begin position="150"/>
        <end position="168"/>
    </location>
</feature>
<feature type="transmembrane region" description="Helical" evidence="5">
    <location>
        <begin position="360"/>
        <end position="383"/>
    </location>
</feature>
<evidence type="ECO:0008006" key="8">
    <source>
        <dbReference type="Google" id="ProtNLM"/>
    </source>
</evidence>
<keyword evidence="3 5" id="KW-1133">Transmembrane helix</keyword>
<feature type="transmembrane region" description="Helical" evidence="5">
    <location>
        <begin position="336"/>
        <end position="354"/>
    </location>
</feature>
<proteinExistence type="predicted"/>
<sequence length="463" mass="50891">MEPATRILSHESTKSYLERELIVSLNDNGPMIGPTLEMMDSHHPNDEKYEDQEQIERCQSSKSTSLSSSSLSTMTKTVVAGKYNRFCRFGCMSKDNSDPKQFPKYKKNMILSVVAIGGAISPISSTIYAMSMGAGTIADIFEPHERGRAFAFYTCGPLLGPAIGPIIGGYLNQGLGWRSTFWFLAIFVFSTWLGIIFFLPETWRANPVAAPAAAAAITEKSIGHRSSDNTDLSKETLDKDIEAQKPKQAETIAQQKRSRFVNPVGALKLLRFPNIALAVTFVGIFTNFTRSYTLQYGFSSGLVGVCYLPSAAGSMVGEKAKEKGEDVHPEMRLGGFFFYASMVLQLVSFVAYGWCLEENVHFAYGLLCQFFLGLALMFPNVTLSAYMVDCFRKQGASVTACNNFARYIMAGIGSLIASDIARAMGNGPLFTFCGCLLLVFTTNLVLIKRYTLKWAALRKALAS</sequence>
<evidence type="ECO:0000313" key="7">
    <source>
        <dbReference type="Proteomes" id="UP000054107"/>
    </source>
</evidence>
<evidence type="ECO:0000256" key="5">
    <source>
        <dbReference type="SAM" id="Phobius"/>
    </source>
</evidence>
<name>A0A0B7N019_9FUNG</name>
<feature type="transmembrane region" description="Helical" evidence="5">
    <location>
        <begin position="109"/>
        <end position="129"/>
    </location>
</feature>
<dbReference type="PANTHER" id="PTHR23502:SF5">
    <property type="entry name" value="QUINIDINE RESISTANCE PROTEIN 3"/>
    <property type="match status" value="1"/>
</dbReference>
<dbReference type="STRING" id="35722.A0A0B7N019"/>
<evidence type="ECO:0000313" key="6">
    <source>
        <dbReference type="EMBL" id="CEP08708.1"/>
    </source>
</evidence>
<dbReference type="Gene3D" id="1.20.1250.20">
    <property type="entry name" value="MFS general substrate transporter like domains"/>
    <property type="match status" value="1"/>
</dbReference>
<feature type="transmembrane region" description="Helical" evidence="5">
    <location>
        <begin position="429"/>
        <end position="447"/>
    </location>
</feature>
<evidence type="ECO:0000256" key="2">
    <source>
        <dbReference type="ARBA" id="ARBA00022692"/>
    </source>
</evidence>
<dbReference type="GO" id="GO:0022857">
    <property type="term" value="F:transmembrane transporter activity"/>
    <property type="evidence" value="ECO:0007669"/>
    <property type="project" value="InterPro"/>
</dbReference>
<dbReference type="Proteomes" id="UP000054107">
    <property type="component" value="Unassembled WGS sequence"/>
</dbReference>
<comment type="subcellular location">
    <subcellularLocation>
        <location evidence="1">Membrane</location>
        <topology evidence="1">Multi-pass membrane protein</topology>
    </subcellularLocation>
</comment>
<feature type="transmembrane region" description="Helical" evidence="5">
    <location>
        <begin position="269"/>
        <end position="288"/>
    </location>
</feature>
<dbReference type="Pfam" id="PF07690">
    <property type="entry name" value="MFS_1"/>
    <property type="match status" value="1"/>
</dbReference>
<accession>A0A0B7N019</accession>
<dbReference type="InterPro" id="IPR036259">
    <property type="entry name" value="MFS_trans_sf"/>
</dbReference>
<evidence type="ECO:0000256" key="1">
    <source>
        <dbReference type="ARBA" id="ARBA00004141"/>
    </source>
</evidence>
<gene>
    <name evidence="6" type="primary">PARPA_02053.1 scaffold 2397</name>
</gene>
<protein>
    <recommendedName>
        <fullName evidence="8">Major facilitator superfamily (MFS) profile domain-containing protein</fullName>
    </recommendedName>
</protein>